<dbReference type="GO" id="GO:0016020">
    <property type="term" value="C:membrane"/>
    <property type="evidence" value="ECO:0007669"/>
    <property type="project" value="UniProtKB-SubCell"/>
</dbReference>
<feature type="domain" description="Methylamine utilisation protein MauE" evidence="7">
    <location>
        <begin position="5"/>
        <end position="132"/>
    </location>
</feature>
<reference evidence="9" key="1">
    <citation type="submission" date="2017-06" db="EMBL/GenBank/DDBJ databases">
        <authorList>
            <person name="Varghese N."/>
            <person name="Submissions S."/>
        </authorList>
    </citation>
    <scope>NUCLEOTIDE SEQUENCE [LARGE SCALE GENOMIC DNA]</scope>
    <source>
        <strain evidence="9">NKM1</strain>
    </source>
</reference>
<dbReference type="AlphaFoldDB" id="A0A239IH88"/>
<sequence>MNKKNFVIQLISVLLVALWVYAAVSKLQEFNAFHEQLHRQPLPSWTPGFLVWGLPLIELIAAGLLLFQRFRGVGIWLSFLLMLLFTGYVGLAVVGVWDDVPCACGGVISQLGWEGHLLFNLFFTILTGVGVFVWKQKRSGDSGGDAASGEAAYPSGGR</sequence>
<dbReference type="EMBL" id="FZOQ01000017">
    <property type="protein sequence ID" value="SNS91784.1"/>
    <property type="molecule type" value="Genomic_DNA"/>
</dbReference>
<keyword evidence="3 6" id="KW-1133">Transmembrane helix</keyword>
<feature type="region of interest" description="Disordered" evidence="5">
    <location>
        <begin position="138"/>
        <end position="158"/>
    </location>
</feature>
<feature type="transmembrane region" description="Helical" evidence="6">
    <location>
        <begin position="117"/>
        <end position="134"/>
    </location>
</feature>
<keyword evidence="2 6" id="KW-0812">Transmembrane</keyword>
<dbReference type="OrthoDB" id="673785at2"/>
<keyword evidence="4 6" id="KW-0472">Membrane</keyword>
<feature type="transmembrane region" description="Helical" evidence="6">
    <location>
        <begin position="74"/>
        <end position="97"/>
    </location>
</feature>
<keyword evidence="9" id="KW-1185">Reference proteome</keyword>
<proteinExistence type="predicted"/>
<evidence type="ECO:0000256" key="2">
    <source>
        <dbReference type="ARBA" id="ARBA00022692"/>
    </source>
</evidence>
<evidence type="ECO:0000313" key="8">
    <source>
        <dbReference type="EMBL" id="SNS91784.1"/>
    </source>
</evidence>
<dbReference type="GO" id="GO:0030416">
    <property type="term" value="P:methylamine metabolic process"/>
    <property type="evidence" value="ECO:0007669"/>
    <property type="project" value="InterPro"/>
</dbReference>
<dbReference type="InterPro" id="IPR009908">
    <property type="entry name" value="Methylamine_util_MauE"/>
</dbReference>
<dbReference type="Pfam" id="PF07291">
    <property type="entry name" value="MauE"/>
    <property type="match status" value="1"/>
</dbReference>
<accession>A0A239IH88</accession>
<evidence type="ECO:0000256" key="1">
    <source>
        <dbReference type="ARBA" id="ARBA00004141"/>
    </source>
</evidence>
<gene>
    <name evidence="8" type="ORF">SAMN06296052_1178</name>
</gene>
<evidence type="ECO:0000256" key="3">
    <source>
        <dbReference type="ARBA" id="ARBA00022989"/>
    </source>
</evidence>
<evidence type="ECO:0000256" key="6">
    <source>
        <dbReference type="SAM" id="Phobius"/>
    </source>
</evidence>
<evidence type="ECO:0000313" key="9">
    <source>
        <dbReference type="Proteomes" id="UP000198432"/>
    </source>
</evidence>
<organism evidence="8 9">
    <name type="scientific">Pontibacter ummariensis</name>
    <dbReference type="NCBI Taxonomy" id="1610492"/>
    <lineage>
        <taxon>Bacteria</taxon>
        <taxon>Pseudomonadati</taxon>
        <taxon>Bacteroidota</taxon>
        <taxon>Cytophagia</taxon>
        <taxon>Cytophagales</taxon>
        <taxon>Hymenobacteraceae</taxon>
        <taxon>Pontibacter</taxon>
    </lineage>
</organism>
<evidence type="ECO:0000259" key="7">
    <source>
        <dbReference type="Pfam" id="PF07291"/>
    </source>
</evidence>
<comment type="subcellular location">
    <subcellularLocation>
        <location evidence="1">Membrane</location>
        <topology evidence="1">Multi-pass membrane protein</topology>
    </subcellularLocation>
</comment>
<dbReference type="Proteomes" id="UP000198432">
    <property type="component" value="Unassembled WGS sequence"/>
</dbReference>
<evidence type="ECO:0000256" key="4">
    <source>
        <dbReference type="ARBA" id="ARBA00023136"/>
    </source>
</evidence>
<feature type="transmembrane region" description="Helical" evidence="6">
    <location>
        <begin position="46"/>
        <end position="67"/>
    </location>
</feature>
<dbReference type="RefSeq" id="WP_089320459.1">
    <property type="nucleotide sequence ID" value="NZ_FZOQ01000017.1"/>
</dbReference>
<protein>
    <submittedName>
        <fullName evidence="8">Methylamine utilisation protein MauE</fullName>
    </submittedName>
</protein>
<name>A0A239IH88_9BACT</name>
<evidence type="ECO:0000256" key="5">
    <source>
        <dbReference type="SAM" id="MobiDB-lite"/>
    </source>
</evidence>